<evidence type="ECO:0000256" key="3">
    <source>
        <dbReference type="PROSITE-ProRule" id="PRU00023"/>
    </source>
</evidence>
<dbReference type="STRING" id="56484.A0A1Y2F5U4"/>
<dbReference type="EMBL" id="MCFI01000016">
    <property type="protein sequence ID" value="ORY79027.1"/>
    <property type="molecule type" value="Genomic_DNA"/>
</dbReference>
<dbReference type="PANTHER" id="PTHR24171:SF8">
    <property type="entry name" value="BRCA1-ASSOCIATED RING DOMAIN PROTEIN 1"/>
    <property type="match status" value="1"/>
</dbReference>
<dbReference type="InterPro" id="IPR036770">
    <property type="entry name" value="Ankyrin_rpt-contain_sf"/>
</dbReference>
<accession>A0A1Y2F5U4</accession>
<organism evidence="4 5">
    <name type="scientific">Protomyces lactucae-debilis</name>
    <dbReference type="NCBI Taxonomy" id="2754530"/>
    <lineage>
        <taxon>Eukaryota</taxon>
        <taxon>Fungi</taxon>
        <taxon>Dikarya</taxon>
        <taxon>Ascomycota</taxon>
        <taxon>Taphrinomycotina</taxon>
        <taxon>Taphrinomycetes</taxon>
        <taxon>Taphrinales</taxon>
        <taxon>Protomycetaceae</taxon>
        <taxon>Protomyces</taxon>
    </lineage>
</organism>
<evidence type="ECO:0000313" key="5">
    <source>
        <dbReference type="Proteomes" id="UP000193685"/>
    </source>
</evidence>
<dbReference type="Pfam" id="PF12796">
    <property type="entry name" value="Ank_2"/>
    <property type="match status" value="1"/>
</dbReference>
<dbReference type="AlphaFoldDB" id="A0A1Y2F5U4"/>
<dbReference type="PRINTS" id="PR01415">
    <property type="entry name" value="ANKYRIN"/>
</dbReference>
<evidence type="ECO:0000256" key="1">
    <source>
        <dbReference type="ARBA" id="ARBA00022737"/>
    </source>
</evidence>
<proteinExistence type="predicted"/>
<dbReference type="GO" id="GO:0085020">
    <property type="term" value="P:protein K6-linked ubiquitination"/>
    <property type="evidence" value="ECO:0007669"/>
    <property type="project" value="TreeGrafter"/>
</dbReference>
<dbReference type="InterPro" id="IPR002110">
    <property type="entry name" value="Ankyrin_rpt"/>
</dbReference>
<protein>
    <submittedName>
        <fullName evidence="4">Ankyrin repeat-containing domain protein</fullName>
    </submittedName>
</protein>
<dbReference type="GO" id="GO:0004842">
    <property type="term" value="F:ubiquitin-protein transferase activity"/>
    <property type="evidence" value="ECO:0007669"/>
    <property type="project" value="TreeGrafter"/>
</dbReference>
<dbReference type="SMART" id="SM00248">
    <property type="entry name" value="ANK"/>
    <property type="match status" value="2"/>
</dbReference>
<evidence type="ECO:0000256" key="2">
    <source>
        <dbReference type="ARBA" id="ARBA00023043"/>
    </source>
</evidence>
<evidence type="ECO:0000313" key="4">
    <source>
        <dbReference type="EMBL" id="ORY79027.1"/>
    </source>
</evidence>
<dbReference type="OrthoDB" id="10057496at2759"/>
<dbReference type="RefSeq" id="XP_040723659.1">
    <property type="nucleotide sequence ID" value="XM_040867290.1"/>
</dbReference>
<feature type="repeat" description="ANK" evidence="3">
    <location>
        <begin position="42"/>
        <end position="74"/>
    </location>
</feature>
<gene>
    <name evidence="4" type="ORF">BCR37DRAFT_338132</name>
</gene>
<dbReference type="SUPFAM" id="SSF48403">
    <property type="entry name" value="Ankyrin repeat"/>
    <property type="match status" value="1"/>
</dbReference>
<dbReference type="PANTHER" id="PTHR24171">
    <property type="entry name" value="ANKYRIN REPEAT DOMAIN-CONTAINING PROTEIN 39-RELATED"/>
    <property type="match status" value="1"/>
</dbReference>
<sequence length="100" mass="10830">LAQQDEWGNTMLHYSCANGHVALVRHVTPSLPIEALNLVNEGGNTALHWASLNGHLDCVKVLLSAGADAKIINKARRMAVDEAEAQGKESVVLWFLALDM</sequence>
<keyword evidence="2 3" id="KW-0040">ANK repeat</keyword>
<feature type="non-terminal residue" evidence="4">
    <location>
        <position position="100"/>
    </location>
</feature>
<keyword evidence="5" id="KW-1185">Reference proteome</keyword>
<dbReference type="PROSITE" id="PS50297">
    <property type="entry name" value="ANK_REP_REGION"/>
    <property type="match status" value="1"/>
</dbReference>
<dbReference type="Gene3D" id="1.25.40.20">
    <property type="entry name" value="Ankyrin repeat-containing domain"/>
    <property type="match status" value="1"/>
</dbReference>
<dbReference type="Proteomes" id="UP000193685">
    <property type="component" value="Unassembled WGS sequence"/>
</dbReference>
<dbReference type="OMA" id="HASAMEE"/>
<name>A0A1Y2F5U4_PROLT</name>
<keyword evidence="1" id="KW-0677">Repeat</keyword>
<dbReference type="PROSITE" id="PS50088">
    <property type="entry name" value="ANK_REPEAT"/>
    <property type="match status" value="1"/>
</dbReference>
<comment type="caution">
    <text evidence="4">The sequence shown here is derived from an EMBL/GenBank/DDBJ whole genome shotgun (WGS) entry which is preliminary data.</text>
</comment>
<dbReference type="GeneID" id="63783889"/>
<reference evidence="4 5" key="1">
    <citation type="submission" date="2016-07" db="EMBL/GenBank/DDBJ databases">
        <title>Pervasive Adenine N6-methylation of Active Genes in Fungi.</title>
        <authorList>
            <consortium name="DOE Joint Genome Institute"/>
            <person name="Mondo S.J."/>
            <person name="Dannebaum R.O."/>
            <person name="Kuo R.C."/>
            <person name="Labutti K."/>
            <person name="Haridas S."/>
            <person name="Kuo A."/>
            <person name="Salamov A."/>
            <person name="Ahrendt S.R."/>
            <person name="Lipzen A."/>
            <person name="Sullivan W."/>
            <person name="Andreopoulos W.B."/>
            <person name="Clum A."/>
            <person name="Lindquist E."/>
            <person name="Daum C."/>
            <person name="Ramamoorthy G.K."/>
            <person name="Gryganskyi A."/>
            <person name="Culley D."/>
            <person name="Magnuson J.K."/>
            <person name="James T.Y."/>
            <person name="O'Malley M.A."/>
            <person name="Stajich J.E."/>
            <person name="Spatafora J.W."/>
            <person name="Visel A."/>
            <person name="Grigoriev I.V."/>
        </authorList>
    </citation>
    <scope>NUCLEOTIDE SEQUENCE [LARGE SCALE GENOMIC DNA]</scope>
    <source>
        <strain evidence="4 5">12-1054</strain>
    </source>
</reference>
<feature type="non-terminal residue" evidence="4">
    <location>
        <position position="1"/>
    </location>
</feature>